<name>A0AAV0TC26_HYABA</name>
<dbReference type="Pfam" id="PF14938">
    <property type="entry name" value="SNAP"/>
    <property type="match status" value="1"/>
</dbReference>
<dbReference type="SUPFAM" id="SSF48452">
    <property type="entry name" value="TPR-like"/>
    <property type="match status" value="1"/>
</dbReference>
<sequence>MAWRTSTPPPPAAAPAPHTRAPMTAHNALFLICFGMFLMATLLPVLMASLSRLFVLVGAVLAGAAATNPSDHSFALWINQQNEPRDLVPDASSVGVSKWFSAVYHTAKALMCNEPLTWRFHNALVFSVVHVPSRERWAFGVFGTWRWADEAGAYVTSLCHSPWVMKISRGGTVSSIEEYVVHGAGGRYGSSAGSSAEGLLRRRKVAMSSGCPTGFVNDDVATTSHQQIRAKAMQSKIKKDWKTAAVLFLEAAKVAGALLVRANYELEAAWCALEEAATYPSEQSDLVRKIKQLCDELASAGYFDEAARGLSELALRLKRKFPTECKTTELAKQVAALYVQAKNVAEAGGSVHNAAENGVRAAQVYADAGLWSFARKCFEVVGDIQRENEQYELANEAYGNAVLCRIGQLDMTGAENMLNRFTEYMGDTHRSSDMDCFLSSVLKAYHKWSRHILETAVERYSSSHRLAPWQRKCLVDLQKKLDNADLR</sequence>
<accession>A0AAV0TC26</accession>
<keyword evidence="1" id="KW-1133">Transmembrane helix</keyword>
<keyword evidence="1" id="KW-0812">Transmembrane</keyword>
<dbReference type="AlphaFoldDB" id="A0AAV0TC26"/>
<reference evidence="2" key="1">
    <citation type="submission" date="2022-12" db="EMBL/GenBank/DDBJ databases">
        <authorList>
            <person name="Webb A."/>
        </authorList>
    </citation>
    <scope>NUCLEOTIDE SEQUENCE</scope>
    <source>
        <strain evidence="2">Hp1</strain>
    </source>
</reference>
<keyword evidence="1" id="KW-0472">Membrane</keyword>
<dbReference type="EMBL" id="CANTFL010000174">
    <property type="protein sequence ID" value="CAI5717420.1"/>
    <property type="molecule type" value="Genomic_DNA"/>
</dbReference>
<evidence type="ECO:0000313" key="3">
    <source>
        <dbReference type="Proteomes" id="UP001162031"/>
    </source>
</evidence>
<dbReference type="InterPro" id="IPR011990">
    <property type="entry name" value="TPR-like_helical_dom_sf"/>
</dbReference>
<dbReference type="Proteomes" id="UP001162031">
    <property type="component" value="Unassembled WGS sequence"/>
</dbReference>
<evidence type="ECO:0008006" key="4">
    <source>
        <dbReference type="Google" id="ProtNLM"/>
    </source>
</evidence>
<evidence type="ECO:0000256" key="1">
    <source>
        <dbReference type="SAM" id="Phobius"/>
    </source>
</evidence>
<proteinExistence type="predicted"/>
<comment type="caution">
    <text evidence="2">The sequence shown here is derived from an EMBL/GenBank/DDBJ whole genome shotgun (WGS) entry which is preliminary data.</text>
</comment>
<protein>
    <recommendedName>
        <fullName evidence="4">RxLR effector candidate protein</fullName>
    </recommendedName>
</protein>
<dbReference type="Gene3D" id="1.25.40.10">
    <property type="entry name" value="Tetratricopeptide repeat domain"/>
    <property type="match status" value="1"/>
</dbReference>
<gene>
    <name evidence="2" type="ORF">HBR001_LOCUS1813</name>
</gene>
<organism evidence="2 3">
    <name type="scientific">Hyaloperonospora brassicae</name>
    <name type="common">Brassica downy mildew</name>
    <name type="synonym">Peronospora brassicae</name>
    <dbReference type="NCBI Taxonomy" id="162125"/>
    <lineage>
        <taxon>Eukaryota</taxon>
        <taxon>Sar</taxon>
        <taxon>Stramenopiles</taxon>
        <taxon>Oomycota</taxon>
        <taxon>Peronosporomycetes</taxon>
        <taxon>Peronosporales</taxon>
        <taxon>Peronosporaceae</taxon>
        <taxon>Hyaloperonospora</taxon>
    </lineage>
</organism>
<keyword evidence="3" id="KW-1185">Reference proteome</keyword>
<feature type="transmembrane region" description="Helical" evidence="1">
    <location>
        <begin position="28"/>
        <end position="46"/>
    </location>
</feature>
<evidence type="ECO:0000313" key="2">
    <source>
        <dbReference type="EMBL" id="CAI5717420.1"/>
    </source>
</evidence>